<dbReference type="EMBL" id="GBRH01172509">
    <property type="protein sequence ID" value="JAE25387.1"/>
    <property type="molecule type" value="Transcribed_RNA"/>
</dbReference>
<name>A0A0A9GLL6_ARUDO</name>
<proteinExistence type="predicted"/>
<reference evidence="1" key="2">
    <citation type="journal article" date="2015" name="Data Brief">
        <title>Shoot transcriptome of the giant reed, Arundo donax.</title>
        <authorList>
            <person name="Barrero R.A."/>
            <person name="Guerrero F.D."/>
            <person name="Moolhuijzen P."/>
            <person name="Goolsby J.A."/>
            <person name="Tidwell J."/>
            <person name="Bellgard S.E."/>
            <person name="Bellgard M.I."/>
        </authorList>
    </citation>
    <scope>NUCLEOTIDE SEQUENCE</scope>
    <source>
        <tissue evidence="1">Shoot tissue taken approximately 20 cm above the soil surface</tissue>
    </source>
</reference>
<dbReference type="AlphaFoldDB" id="A0A0A9GLL6"/>
<accession>A0A0A9GLL6</accession>
<reference evidence="1" key="1">
    <citation type="submission" date="2014-09" db="EMBL/GenBank/DDBJ databases">
        <authorList>
            <person name="Magalhaes I.L.F."/>
            <person name="Oliveira U."/>
            <person name="Santos F.R."/>
            <person name="Vidigal T.H.D.A."/>
            <person name="Brescovit A.D."/>
            <person name="Santos A.J."/>
        </authorList>
    </citation>
    <scope>NUCLEOTIDE SEQUENCE</scope>
    <source>
        <tissue evidence="1">Shoot tissue taken approximately 20 cm above the soil surface</tissue>
    </source>
</reference>
<organism evidence="1">
    <name type="scientific">Arundo donax</name>
    <name type="common">Giant reed</name>
    <name type="synonym">Donax arundinaceus</name>
    <dbReference type="NCBI Taxonomy" id="35708"/>
    <lineage>
        <taxon>Eukaryota</taxon>
        <taxon>Viridiplantae</taxon>
        <taxon>Streptophyta</taxon>
        <taxon>Embryophyta</taxon>
        <taxon>Tracheophyta</taxon>
        <taxon>Spermatophyta</taxon>
        <taxon>Magnoliopsida</taxon>
        <taxon>Liliopsida</taxon>
        <taxon>Poales</taxon>
        <taxon>Poaceae</taxon>
        <taxon>PACMAD clade</taxon>
        <taxon>Arundinoideae</taxon>
        <taxon>Arundineae</taxon>
        <taxon>Arundo</taxon>
    </lineage>
</organism>
<sequence length="65" mass="7144">MAYAEPVMVRLEVWANLMRPLQIAQANASNYAHAVDTCSSSSACLNLDDKDRPINLFLASKSAFL</sequence>
<protein>
    <submittedName>
        <fullName evidence="1">Uncharacterized protein</fullName>
    </submittedName>
</protein>
<evidence type="ECO:0000313" key="1">
    <source>
        <dbReference type="EMBL" id="JAE25387.1"/>
    </source>
</evidence>